<comment type="caution">
    <text evidence="1">The sequence shown here is derived from an EMBL/GenBank/DDBJ whole genome shotgun (WGS) entry which is preliminary data.</text>
</comment>
<accession>A0A1C1C827</accession>
<dbReference type="EMBL" id="LGRB01000020">
    <property type="protein sequence ID" value="OCT44656.1"/>
    <property type="molecule type" value="Genomic_DNA"/>
</dbReference>
<sequence>MKYAGAKKAARHEICKKDARTLYEKNLAQCDVKAAISLRGGALGLNWLEVGMVTATAVAWYYATSMAQGWLAARIPFLKKGQEK</sequence>
<organism evidence="1 2">
    <name type="scientific">Cladophialophora carrionii</name>
    <dbReference type="NCBI Taxonomy" id="86049"/>
    <lineage>
        <taxon>Eukaryota</taxon>
        <taxon>Fungi</taxon>
        <taxon>Dikarya</taxon>
        <taxon>Ascomycota</taxon>
        <taxon>Pezizomycotina</taxon>
        <taxon>Eurotiomycetes</taxon>
        <taxon>Chaetothyriomycetidae</taxon>
        <taxon>Chaetothyriales</taxon>
        <taxon>Herpotrichiellaceae</taxon>
        <taxon>Cladophialophora</taxon>
    </lineage>
</organism>
<evidence type="ECO:0000313" key="2">
    <source>
        <dbReference type="Proteomes" id="UP000094526"/>
    </source>
</evidence>
<gene>
    <name evidence="1" type="ORF">CLCR_06487</name>
</gene>
<protein>
    <submittedName>
        <fullName evidence="1">Uncharacterized protein</fullName>
    </submittedName>
</protein>
<proteinExistence type="predicted"/>
<reference evidence="2" key="1">
    <citation type="submission" date="2015-07" db="EMBL/GenBank/DDBJ databases">
        <authorList>
            <person name="Teixeira M.M."/>
            <person name="Souza R.C."/>
            <person name="Almeida L.G."/>
            <person name="Vicente V.A."/>
            <person name="de Hoog S."/>
            <person name="Bocca A.L."/>
            <person name="de Almeida S.R."/>
            <person name="Vasconcelos A.T."/>
            <person name="Felipe M.S."/>
        </authorList>
    </citation>
    <scope>NUCLEOTIDE SEQUENCE [LARGE SCALE GENOMIC DNA]</scope>
    <source>
        <strain evidence="2">KSF</strain>
    </source>
</reference>
<dbReference type="AlphaFoldDB" id="A0A1C1C827"/>
<dbReference type="VEuPathDB" id="FungiDB:CLCR_06487"/>
<name>A0A1C1C827_9EURO</name>
<dbReference type="OrthoDB" id="4145309at2759"/>
<dbReference type="Proteomes" id="UP000094526">
    <property type="component" value="Unassembled WGS sequence"/>
</dbReference>
<keyword evidence="2" id="KW-1185">Reference proteome</keyword>
<evidence type="ECO:0000313" key="1">
    <source>
        <dbReference type="EMBL" id="OCT44656.1"/>
    </source>
</evidence>
<dbReference type="VEuPathDB" id="FungiDB:G647_07327"/>